<organism evidence="6 7">
    <name type="scientific">Colletotrichum higginsianum (strain IMI 349063)</name>
    <name type="common">Crucifer anthracnose fungus</name>
    <dbReference type="NCBI Taxonomy" id="759273"/>
    <lineage>
        <taxon>Eukaryota</taxon>
        <taxon>Fungi</taxon>
        <taxon>Dikarya</taxon>
        <taxon>Ascomycota</taxon>
        <taxon>Pezizomycotina</taxon>
        <taxon>Sordariomycetes</taxon>
        <taxon>Hypocreomycetidae</taxon>
        <taxon>Glomerellales</taxon>
        <taxon>Glomerellaceae</taxon>
        <taxon>Colletotrichum</taxon>
        <taxon>Colletotrichum destructivum species complex</taxon>
    </lineage>
</organism>
<feature type="compositionally biased region" description="Low complexity" evidence="4">
    <location>
        <begin position="254"/>
        <end position="268"/>
    </location>
</feature>
<evidence type="ECO:0000256" key="4">
    <source>
        <dbReference type="SAM" id="MobiDB-lite"/>
    </source>
</evidence>
<proteinExistence type="inferred from homology"/>
<dbReference type="PROSITE" id="PS50600">
    <property type="entry name" value="ULP_PROTEASE"/>
    <property type="match status" value="1"/>
</dbReference>
<reference evidence="7" key="1">
    <citation type="journal article" date="2017" name="BMC Genomics">
        <title>Gapless genome assembly of Colletotrichum higginsianum reveals chromosome structure and association of transposable elements with secondary metabolite gene clusters.</title>
        <authorList>
            <person name="Dallery J.-F."/>
            <person name="Lapalu N."/>
            <person name="Zampounis A."/>
            <person name="Pigne S."/>
            <person name="Luyten I."/>
            <person name="Amselem J."/>
            <person name="Wittenberg A.H.J."/>
            <person name="Zhou S."/>
            <person name="de Queiroz M.V."/>
            <person name="Robin G.P."/>
            <person name="Auger A."/>
            <person name="Hainaut M."/>
            <person name="Henrissat B."/>
            <person name="Kim K.-T."/>
            <person name="Lee Y.-H."/>
            <person name="Lespinet O."/>
            <person name="Schwartz D.C."/>
            <person name="Thon M.R."/>
            <person name="O'Connell R.J."/>
        </authorList>
    </citation>
    <scope>NUCLEOTIDE SEQUENCE [LARGE SCALE GENOMIC DNA]</scope>
    <source>
        <strain evidence="7">IMI 349063</strain>
    </source>
</reference>
<evidence type="ECO:0000313" key="7">
    <source>
        <dbReference type="Proteomes" id="UP000092177"/>
    </source>
</evidence>
<keyword evidence="7" id="KW-1185">Reference proteome</keyword>
<dbReference type="GO" id="GO:0019783">
    <property type="term" value="F:ubiquitin-like protein peptidase activity"/>
    <property type="evidence" value="ECO:0007669"/>
    <property type="project" value="UniProtKB-ARBA"/>
</dbReference>
<gene>
    <name evidence="6" type="ORF">CH63R_14600</name>
</gene>
<comment type="similarity">
    <text evidence="1">Belongs to the peptidase C48 family.</text>
</comment>
<dbReference type="InterPro" id="IPR003653">
    <property type="entry name" value="Peptidase_C48_C"/>
</dbReference>
<dbReference type="GO" id="GO:0008234">
    <property type="term" value="F:cysteine-type peptidase activity"/>
    <property type="evidence" value="ECO:0007669"/>
    <property type="project" value="InterPro"/>
</dbReference>
<sequence length="822" mass="91183">MTVQTFLTRLNLLGEELHQREEILVLWTQLRLDFLRDPAFIGQHFVPWALQNVHSKTLELVTNTSYAEEINRLRPEIARRCKNVCARLETTLGVFIFCFGTTITSSRPCLDALNSLQQSHPGVSVFNLYSRFLETPTDGPGRKGTQKDLARMRLAIQSFNPDIWNRQQPRAAESLSVVPKRTNQLEPELELEPKPEPEPEPESEPELGRTAELLAAAPLGQEEVGFGGSDGDKDRVVRKHQRSISTQLHSPVRDAAFGHGDFDAATGAYSDESQNDDDGMDGECDELSTDDEDSLLELAKTPDNLHNDLSTILEESSSQLAAANTSAANAPEQGRRSQPPTASPVDSASSFKLQPELNPDLGEFGTTRDSSPMKLQSDGVVLRRFRKRSLSTSGLGLLPKSGYHSDSEISAQAQHKRIMLSSPSPEVKTTNKNVQRTALEPVMASLVTLLPKRWVNDLVIHTISQRFTSTRVGVIDGLVLCAAKSARLQLRLGQVVCKDEVLIFLNEPGHWILFRWLRASGVLEEYDSLRPAHTKRPGAERVKAFLRWACAQDNMAIELRQVECPQQRNDSDCGVFALCFARRLVDGGELDDLVDSDTERIYFSQCLFTSQNLSLKPPELRAIGLAVPYDRELRARQVLDFARRRRTYHDLLRDGSAGSALTEHIRRAAAADVDSLQLAGLAAVVSSLHQGHVTSLASALQTAAMVAAAAAEGEHERDVRDKLRQFLDALGQVKDPLAKVSSSSSLHSQVLRGSLVALRENGVISLSMWEALSHQPEVETEPLRRNLHDEYAMCCAYLVVLDYTVTKFRRARMKRGIETGVA</sequence>
<comment type="caution">
    <text evidence="6">The sequence shown here is derived from an EMBL/GenBank/DDBJ whole genome shotgun (WGS) entry which is preliminary data.</text>
</comment>
<dbReference type="GeneID" id="28873681"/>
<dbReference type="GO" id="GO:0006508">
    <property type="term" value="P:proteolysis"/>
    <property type="evidence" value="ECO:0007669"/>
    <property type="project" value="UniProtKB-KW"/>
</dbReference>
<feature type="region of interest" description="Disordered" evidence="4">
    <location>
        <begin position="219"/>
        <end position="301"/>
    </location>
</feature>
<feature type="compositionally biased region" description="Acidic residues" evidence="4">
    <location>
        <begin position="273"/>
        <end position="295"/>
    </location>
</feature>
<dbReference type="SUPFAM" id="SSF54001">
    <property type="entry name" value="Cysteine proteinases"/>
    <property type="match status" value="1"/>
</dbReference>
<evidence type="ECO:0000256" key="3">
    <source>
        <dbReference type="ARBA" id="ARBA00022801"/>
    </source>
</evidence>
<keyword evidence="2 6" id="KW-0645">Protease</keyword>
<dbReference type="RefSeq" id="XP_018150546.1">
    <property type="nucleotide sequence ID" value="XM_018309574.1"/>
</dbReference>
<dbReference type="EMBL" id="LTAN01000012">
    <property type="protein sequence ID" value="OBR02028.1"/>
    <property type="molecule type" value="Genomic_DNA"/>
</dbReference>
<feature type="compositionally biased region" description="Polar residues" evidence="4">
    <location>
        <begin position="336"/>
        <end position="352"/>
    </location>
</feature>
<feature type="region of interest" description="Disordered" evidence="4">
    <location>
        <begin position="319"/>
        <end position="375"/>
    </location>
</feature>
<dbReference type="Proteomes" id="UP000092177">
    <property type="component" value="Chromosome 12"/>
</dbReference>
<evidence type="ECO:0000313" key="6">
    <source>
        <dbReference type="EMBL" id="OBR02028.1"/>
    </source>
</evidence>
<dbReference type="KEGG" id="chig:CH63R_14600"/>
<dbReference type="AlphaFoldDB" id="A0A1B7XQJ5"/>
<feature type="compositionally biased region" description="Low complexity" evidence="4">
    <location>
        <begin position="319"/>
        <end position="330"/>
    </location>
</feature>
<evidence type="ECO:0000256" key="1">
    <source>
        <dbReference type="ARBA" id="ARBA00005234"/>
    </source>
</evidence>
<dbReference type="Gene3D" id="3.40.395.10">
    <property type="entry name" value="Adenoviral Proteinase, Chain A"/>
    <property type="match status" value="1"/>
</dbReference>
<evidence type="ECO:0000259" key="5">
    <source>
        <dbReference type="PROSITE" id="PS50600"/>
    </source>
</evidence>
<accession>A0A1B7XQJ5</accession>
<dbReference type="VEuPathDB" id="FungiDB:CH63R_14600"/>
<keyword evidence="3" id="KW-0378">Hydrolase</keyword>
<name>A0A1B7XQJ5_COLHI</name>
<dbReference type="InterPro" id="IPR038765">
    <property type="entry name" value="Papain-like_cys_pep_sf"/>
</dbReference>
<feature type="region of interest" description="Disordered" evidence="4">
    <location>
        <begin position="170"/>
        <end position="207"/>
    </location>
</feature>
<feature type="domain" description="Ubiquitin-like protease family profile" evidence="5">
    <location>
        <begin position="388"/>
        <end position="584"/>
    </location>
</feature>
<evidence type="ECO:0000256" key="2">
    <source>
        <dbReference type="ARBA" id="ARBA00022670"/>
    </source>
</evidence>
<dbReference type="Pfam" id="PF02902">
    <property type="entry name" value="Peptidase_C48"/>
    <property type="match status" value="1"/>
</dbReference>
<protein>
    <submittedName>
        <fullName evidence="6">Ulp1 protease family protein</fullName>
    </submittedName>
</protein>